<feature type="compositionally biased region" description="Acidic residues" evidence="5">
    <location>
        <begin position="333"/>
        <end position="347"/>
    </location>
</feature>
<dbReference type="SUPFAM" id="SSF57716">
    <property type="entry name" value="Glucocorticoid receptor-like (DNA-binding domain)"/>
    <property type="match status" value="1"/>
</dbReference>
<gene>
    <name evidence="7" type="ORF">K7432_005036</name>
</gene>
<feature type="compositionally biased region" description="Basic and acidic residues" evidence="5">
    <location>
        <begin position="348"/>
        <end position="364"/>
    </location>
</feature>
<evidence type="ECO:0000256" key="3">
    <source>
        <dbReference type="ARBA" id="ARBA00022833"/>
    </source>
</evidence>
<sequence>MSQHVTYPVGIPTELPTLSHLGLTSIVNKDANFPSFSTPQRVETPDDLYTKSHESFPSAYPVYPGRTRLEETRFLNEPFKPMDLAENYFEDNSLKTVGPRQNPLRPLDSKPIYESPNSHLGETHPSRFGPYEREYPPASSIASRHFNYAEDTDVKVYDRYLYSEVEPRVHRPRIPTEHIEWEMPRRRPSHEGYSKLPTSYYSTNGYDHPSENEYTMAHEFRGYHPLMERDYRRRPDMYSLSHPSDNWSRVNGRPGRYSLPERAPRSLGLDTVIENCKTLHQFATDYGYSSFHTDKMRSLPPDHLLKQMTNHTYDILQVLMSLRSESLRTNPESEMEGGGSEEEEEEESSKLEDEDMKYIRDKRSLLSNSKSKYQKRTRNGSQPRRCHACNSTETPEWRRGPDGARTLCNACGLHYAKLNRKRTLAAAGISEDKDE</sequence>
<accession>A0ABR2W3Q0</accession>
<dbReference type="Gene3D" id="3.30.50.10">
    <property type="entry name" value="Erythroid Transcription Factor GATA-1, subunit A"/>
    <property type="match status" value="1"/>
</dbReference>
<organism evidence="7 8">
    <name type="scientific">Basidiobolus ranarum</name>
    <dbReference type="NCBI Taxonomy" id="34480"/>
    <lineage>
        <taxon>Eukaryota</taxon>
        <taxon>Fungi</taxon>
        <taxon>Fungi incertae sedis</taxon>
        <taxon>Zoopagomycota</taxon>
        <taxon>Entomophthoromycotina</taxon>
        <taxon>Basidiobolomycetes</taxon>
        <taxon>Basidiobolales</taxon>
        <taxon>Basidiobolaceae</taxon>
        <taxon>Basidiobolus</taxon>
    </lineage>
</organism>
<comment type="caution">
    <text evidence="7">The sequence shown here is derived from an EMBL/GenBank/DDBJ whole genome shotgun (WGS) entry which is preliminary data.</text>
</comment>
<name>A0ABR2W3Q0_9FUNG</name>
<keyword evidence="8" id="KW-1185">Reference proteome</keyword>
<evidence type="ECO:0000256" key="4">
    <source>
        <dbReference type="PROSITE-ProRule" id="PRU00094"/>
    </source>
</evidence>
<dbReference type="InterPro" id="IPR000679">
    <property type="entry name" value="Znf_GATA"/>
</dbReference>
<evidence type="ECO:0000313" key="8">
    <source>
        <dbReference type="Proteomes" id="UP001479436"/>
    </source>
</evidence>
<keyword evidence="1" id="KW-0479">Metal-binding</keyword>
<dbReference type="PANTHER" id="PTHR45658">
    <property type="entry name" value="GATA TRANSCRIPTION FACTOR"/>
    <property type="match status" value="1"/>
</dbReference>
<keyword evidence="3" id="KW-0862">Zinc</keyword>
<dbReference type="CDD" id="cd00202">
    <property type="entry name" value="ZnF_GATA"/>
    <property type="match status" value="1"/>
</dbReference>
<feature type="domain" description="GATA-type" evidence="6">
    <location>
        <begin position="380"/>
        <end position="425"/>
    </location>
</feature>
<dbReference type="InterPro" id="IPR051140">
    <property type="entry name" value="GATA_TF"/>
</dbReference>
<dbReference type="PROSITE" id="PS50114">
    <property type="entry name" value="GATA_ZN_FINGER_2"/>
    <property type="match status" value="1"/>
</dbReference>
<keyword evidence="2 4" id="KW-0863">Zinc-finger</keyword>
<dbReference type="Pfam" id="PF00320">
    <property type="entry name" value="GATA"/>
    <property type="match status" value="1"/>
</dbReference>
<protein>
    <recommendedName>
        <fullName evidence="6">GATA-type domain-containing protein</fullName>
    </recommendedName>
</protein>
<evidence type="ECO:0000256" key="2">
    <source>
        <dbReference type="ARBA" id="ARBA00022771"/>
    </source>
</evidence>
<evidence type="ECO:0000256" key="5">
    <source>
        <dbReference type="SAM" id="MobiDB-lite"/>
    </source>
</evidence>
<evidence type="ECO:0000313" key="7">
    <source>
        <dbReference type="EMBL" id="KAK9719087.1"/>
    </source>
</evidence>
<dbReference type="PANTHER" id="PTHR45658:SF122">
    <property type="entry name" value="GATA ZINC FINGER DOMAIN-CONTAINING PROTEIN 6"/>
    <property type="match status" value="1"/>
</dbReference>
<dbReference type="InterPro" id="IPR013088">
    <property type="entry name" value="Znf_NHR/GATA"/>
</dbReference>
<evidence type="ECO:0000259" key="6">
    <source>
        <dbReference type="PROSITE" id="PS50114"/>
    </source>
</evidence>
<dbReference type="EMBL" id="JASJQH010007063">
    <property type="protein sequence ID" value="KAK9719087.1"/>
    <property type="molecule type" value="Genomic_DNA"/>
</dbReference>
<reference evidence="7 8" key="1">
    <citation type="submission" date="2023-04" db="EMBL/GenBank/DDBJ databases">
        <title>Genome of Basidiobolus ranarum AG-B5.</title>
        <authorList>
            <person name="Stajich J.E."/>
            <person name="Carter-House D."/>
            <person name="Gryganskyi A."/>
        </authorList>
    </citation>
    <scope>NUCLEOTIDE SEQUENCE [LARGE SCALE GENOMIC DNA]</scope>
    <source>
        <strain evidence="7 8">AG-B5</strain>
    </source>
</reference>
<evidence type="ECO:0000256" key="1">
    <source>
        <dbReference type="ARBA" id="ARBA00022723"/>
    </source>
</evidence>
<proteinExistence type="predicted"/>
<dbReference type="SMART" id="SM00401">
    <property type="entry name" value="ZnF_GATA"/>
    <property type="match status" value="1"/>
</dbReference>
<dbReference type="Proteomes" id="UP001479436">
    <property type="component" value="Unassembled WGS sequence"/>
</dbReference>
<feature type="region of interest" description="Disordered" evidence="5">
    <location>
        <begin position="326"/>
        <end position="401"/>
    </location>
</feature>